<reference evidence="3" key="1">
    <citation type="journal article" date="2022" name="bioRxiv">
        <title>Sequencing and chromosome-scale assembly of the giantPleurodeles waltlgenome.</title>
        <authorList>
            <person name="Brown T."/>
            <person name="Elewa A."/>
            <person name="Iarovenko S."/>
            <person name="Subramanian E."/>
            <person name="Araus A.J."/>
            <person name="Petzold A."/>
            <person name="Susuki M."/>
            <person name="Suzuki K.-i.T."/>
            <person name="Hayashi T."/>
            <person name="Toyoda A."/>
            <person name="Oliveira C."/>
            <person name="Osipova E."/>
            <person name="Leigh N.D."/>
            <person name="Simon A."/>
            <person name="Yun M.H."/>
        </authorList>
    </citation>
    <scope>NUCLEOTIDE SEQUENCE</scope>
    <source>
        <strain evidence="3">20211129_DDA</strain>
        <tissue evidence="3">Liver</tissue>
    </source>
</reference>
<evidence type="ECO:0000313" key="3">
    <source>
        <dbReference type="EMBL" id="KAJ1200787.1"/>
    </source>
</evidence>
<keyword evidence="4" id="KW-1185">Reference proteome</keyword>
<dbReference type="InterPro" id="IPR004244">
    <property type="entry name" value="Transposase_22"/>
</dbReference>
<feature type="coiled-coil region" evidence="1">
    <location>
        <begin position="110"/>
        <end position="179"/>
    </location>
</feature>
<dbReference type="Proteomes" id="UP001066276">
    <property type="component" value="Chromosome 2_1"/>
</dbReference>
<name>A0AAV7VJ71_PLEWA</name>
<gene>
    <name evidence="3" type="ORF">NDU88_004608</name>
</gene>
<dbReference type="EMBL" id="JANPWB010000003">
    <property type="protein sequence ID" value="KAJ1200787.1"/>
    <property type="molecule type" value="Genomic_DNA"/>
</dbReference>
<organism evidence="3 4">
    <name type="scientific">Pleurodeles waltl</name>
    <name type="common">Iberian ribbed newt</name>
    <dbReference type="NCBI Taxonomy" id="8319"/>
    <lineage>
        <taxon>Eukaryota</taxon>
        <taxon>Metazoa</taxon>
        <taxon>Chordata</taxon>
        <taxon>Craniata</taxon>
        <taxon>Vertebrata</taxon>
        <taxon>Euteleostomi</taxon>
        <taxon>Amphibia</taxon>
        <taxon>Batrachia</taxon>
        <taxon>Caudata</taxon>
        <taxon>Salamandroidea</taxon>
        <taxon>Salamandridae</taxon>
        <taxon>Pleurodelinae</taxon>
        <taxon>Pleurodeles</taxon>
    </lineage>
</organism>
<sequence length="331" mass="37986">MVSHIELSLNRFQLLEPHNLHQVNESGRVSDQEADPTLSVDGPIRWQDGRPIDKQGEEVVRHNVEVAPTRSPRDEPLGNSIAGMIRDLAGEVRGGFENSNTNQKEIRGLCGTLRQKLDDLAERTAALECEVSNLRRATEENREAIHRVKQGEESLQVKLETMENRMRRNNLRLLKVQEELEKGDLKGLVVRLIKQSTQIEEEEEVLLKDIQRVHRDPFRKTTNREKPRKILVCFHTYAIKERILSMALKNKTVSAEGIDFEIRSDLSTTTLNRQWELGKRIDVLKRLGAMAQLKFPAALKVMANNKMYVFKDIRDVDGLIKSLDKDYQPLG</sequence>
<comment type="caution">
    <text evidence="3">The sequence shown here is derived from an EMBL/GenBank/DDBJ whole genome shotgun (WGS) entry which is preliminary data.</text>
</comment>
<proteinExistence type="predicted"/>
<accession>A0AAV7VJ71</accession>
<dbReference type="AlphaFoldDB" id="A0AAV7VJ71"/>
<dbReference type="Gene3D" id="3.30.70.1820">
    <property type="entry name" value="L1 transposable element, RRM domain"/>
    <property type="match status" value="1"/>
</dbReference>
<dbReference type="PANTHER" id="PTHR11505">
    <property type="entry name" value="L1 TRANSPOSABLE ELEMENT-RELATED"/>
    <property type="match status" value="1"/>
</dbReference>
<evidence type="ECO:0008006" key="5">
    <source>
        <dbReference type="Google" id="ProtNLM"/>
    </source>
</evidence>
<evidence type="ECO:0000256" key="2">
    <source>
        <dbReference type="SAM" id="MobiDB-lite"/>
    </source>
</evidence>
<keyword evidence="1" id="KW-0175">Coiled coil</keyword>
<evidence type="ECO:0000256" key="1">
    <source>
        <dbReference type="SAM" id="Coils"/>
    </source>
</evidence>
<protein>
    <recommendedName>
        <fullName evidence="5">L1 transposable element RRM domain-containing protein</fullName>
    </recommendedName>
</protein>
<evidence type="ECO:0000313" key="4">
    <source>
        <dbReference type="Proteomes" id="UP001066276"/>
    </source>
</evidence>
<feature type="region of interest" description="Disordered" evidence="2">
    <location>
        <begin position="25"/>
        <end position="50"/>
    </location>
</feature>